<sequence>MSPCTLPKVPKLLVQAARKW</sequence>
<accession>A0A0A9GNJ4</accession>
<dbReference type="EMBL" id="GBRH01171201">
    <property type="protein sequence ID" value="JAE26695.1"/>
    <property type="molecule type" value="Transcribed_RNA"/>
</dbReference>
<reference evidence="1" key="2">
    <citation type="journal article" date="2015" name="Data Brief">
        <title>Shoot transcriptome of the giant reed, Arundo donax.</title>
        <authorList>
            <person name="Barrero R.A."/>
            <person name="Guerrero F.D."/>
            <person name="Moolhuijzen P."/>
            <person name="Goolsby J.A."/>
            <person name="Tidwell J."/>
            <person name="Bellgard S.E."/>
            <person name="Bellgard M.I."/>
        </authorList>
    </citation>
    <scope>NUCLEOTIDE SEQUENCE</scope>
    <source>
        <tissue evidence="1">Shoot tissue taken approximately 20 cm above the soil surface</tissue>
    </source>
</reference>
<protein>
    <submittedName>
        <fullName evidence="1">HAP2</fullName>
    </submittedName>
</protein>
<reference evidence="1" key="1">
    <citation type="submission" date="2014-09" db="EMBL/GenBank/DDBJ databases">
        <authorList>
            <person name="Magalhaes I.L.F."/>
            <person name="Oliveira U."/>
            <person name="Santos F.R."/>
            <person name="Vidigal T.H.D.A."/>
            <person name="Brescovit A.D."/>
            <person name="Santos A.J."/>
        </authorList>
    </citation>
    <scope>NUCLEOTIDE SEQUENCE</scope>
    <source>
        <tissue evidence="1">Shoot tissue taken approximately 20 cm above the soil surface</tissue>
    </source>
</reference>
<dbReference type="AlphaFoldDB" id="A0A0A9GNJ4"/>
<evidence type="ECO:0000313" key="1">
    <source>
        <dbReference type="EMBL" id="JAE26695.1"/>
    </source>
</evidence>
<organism evidence="1">
    <name type="scientific">Arundo donax</name>
    <name type="common">Giant reed</name>
    <name type="synonym">Donax arundinaceus</name>
    <dbReference type="NCBI Taxonomy" id="35708"/>
    <lineage>
        <taxon>Eukaryota</taxon>
        <taxon>Viridiplantae</taxon>
        <taxon>Streptophyta</taxon>
        <taxon>Embryophyta</taxon>
        <taxon>Tracheophyta</taxon>
        <taxon>Spermatophyta</taxon>
        <taxon>Magnoliopsida</taxon>
        <taxon>Liliopsida</taxon>
        <taxon>Poales</taxon>
        <taxon>Poaceae</taxon>
        <taxon>PACMAD clade</taxon>
        <taxon>Arundinoideae</taxon>
        <taxon>Arundineae</taxon>
        <taxon>Arundo</taxon>
    </lineage>
</organism>
<proteinExistence type="predicted"/>
<name>A0A0A9GNJ4_ARUDO</name>